<dbReference type="EMBL" id="JBFXLQ010000038">
    <property type="protein sequence ID" value="KAL2864717.1"/>
    <property type="molecule type" value="Genomic_DNA"/>
</dbReference>
<name>A0ABR4LMU9_9EURO</name>
<evidence type="ECO:0000313" key="1">
    <source>
        <dbReference type="EMBL" id="KAL2864717.1"/>
    </source>
</evidence>
<dbReference type="RefSeq" id="XP_070883696.1">
    <property type="nucleotide sequence ID" value="XM_071025483.1"/>
</dbReference>
<dbReference type="Proteomes" id="UP001610432">
    <property type="component" value="Unassembled WGS sequence"/>
</dbReference>
<evidence type="ECO:0000313" key="2">
    <source>
        <dbReference type="Proteomes" id="UP001610432"/>
    </source>
</evidence>
<dbReference type="GeneID" id="98140555"/>
<proteinExistence type="predicted"/>
<keyword evidence="2" id="KW-1185">Reference proteome</keyword>
<reference evidence="1 2" key="1">
    <citation type="submission" date="2024-07" db="EMBL/GenBank/DDBJ databases">
        <title>Section-level genome sequencing and comparative genomics of Aspergillus sections Usti and Cavernicolus.</title>
        <authorList>
            <consortium name="Lawrence Berkeley National Laboratory"/>
            <person name="Nybo J.L."/>
            <person name="Vesth T.C."/>
            <person name="Theobald S."/>
            <person name="Frisvad J.C."/>
            <person name="Larsen T.O."/>
            <person name="Kjaerboelling I."/>
            <person name="Rothschild-Mancinelli K."/>
            <person name="Lyhne E.K."/>
            <person name="Kogle M.E."/>
            <person name="Barry K."/>
            <person name="Clum A."/>
            <person name="Na H."/>
            <person name="Ledsgaard L."/>
            <person name="Lin J."/>
            <person name="Lipzen A."/>
            <person name="Kuo A."/>
            <person name="Riley R."/>
            <person name="Mondo S."/>
            <person name="Labutti K."/>
            <person name="Haridas S."/>
            <person name="Pangalinan J."/>
            <person name="Salamov A.A."/>
            <person name="Simmons B.A."/>
            <person name="Magnuson J.K."/>
            <person name="Chen J."/>
            <person name="Drula E."/>
            <person name="Henrissat B."/>
            <person name="Wiebenga A."/>
            <person name="Lubbers R.J."/>
            <person name="Gomes A.C."/>
            <person name="Macurrencykelacurrency M.R."/>
            <person name="Stajich J."/>
            <person name="Grigoriev I.V."/>
            <person name="Mortensen U.H."/>
            <person name="De Vries R.P."/>
            <person name="Baker S.E."/>
            <person name="Andersen M.R."/>
        </authorList>
    </citation>
    <scope>NUCLEOTIDE SEQUENCE [LARGE SCALE GENOMIC DNA]</scope>
    <source>
        <strain evidence="1 2">CBS 449.75</strain>
    </source>
</reference>
<comment type="caution">
    <text evidence="1">The sequence shown here is derived from an EMBL/GenBank/DDBJ whole genome shotgun (WGS) entry which is preliminary data.</text>
</comment>
<accession>A0ABR4LMU9</accession>
<protein>
    <submittedName>
        <fullName evidence="1">Uncharacterized protein</fullName>
    </submittedName>
</protein>
<gene>
    <name evidence="1" type="ORF">BJX67DRAFT_202880</name>
</gene>
<organism evidence="1 2">
    <name type="scientific">Aspergillus lucknowensis</name>
    <dbReference type="NCBI Taxonomy" id="176173"/>
    <lineage>
        <taxon>Eukaryota</taxon>
        <taxon>Fungi</taxon>
        <taxon>Dikarya</taxon>
        <taxon>Ascomycota</taxon>
        <taxon>Pezizomycotina</taxon>
        <taxon>Eurotiomycetes</taxon>
        <taxon>Eurotiomycetidae</taxon>
        <taxon>Eurotiales</taxon>
        <taxon>Aspergillaceae</taxon>
        <taxon>Aspergillus</taxon>
        <taxon>Aspergillus subgen. Nidulantes</taxon>
    </lineage>
</organism>
<sequence length="110" mass="12566">MEGCIRALPRSCVPNTIRTQEKCIHTEISQICLNMFSYLAFRKRRWSNISLHLVIPSSLFSSLFWCWCWCSGLAETSTSKLLPEISVTLSFPVQFSSASFRSPVPQYPLT</sequence>